<feature type="chain" id="PRO_5008687428" description="DUF2946 domain-containing protein" evidence="2">
    <location>
        <begin position="22"/>
        <end position="122"/>
    </location>
</feature>
<dbReference type="EMBL" id="FMAJ01000022">
    <property type="protein sequence ID" value="SCB61721.1"/>
    <property type="molecule type" value="Genomic_DNA"/>
</dbReference>
<feature type="compositionally biased region" description="Pro residues" evidence="1">
    <location>
        <begin position="105"/>
        <end position="122"/>
    </location>
</feature>
<accession>A0A1C3YB52</accession>
<gene>
    <name evidence="3" type="ORF">GA0061105_12243</name>
</gene>
<evidence type="ECO:0000256" key="2">
    <source>
        <dbReference type="SAM" id="SignalP"/>
    </source>
</evidence>
<proteinExistence type="predicted"/>
<protein>
    <recommendedName>
        <fullName evidence="5">DUF2946 domain-containing protein</fullName>
    </recommendedName>
</protein>
<evidence type="ECO:0000256" key="1">
    <source>
        <dbReference type="SAM" id="MobiDB-lite"/>
    </source>
</evidence>
<organism evidence="3 4">
    <name type="scientific">Rhizobium aethiopicum</name>
    <dbReference type="NCBI Taxonomy" id="1138170"/>
    <lineage>
        <taxon>Bacteria</taxon>
        <taxon>Pseudomonadati</taxon>
        <taxon>Pseudomonadota</taxon>
        <taxon>Alphaproteobacteria</taxon>
        <taxon>Hyphomicrobiales</taxon>
        <taxon>Rhizobiaceae</taxon>
        <taxon>Rhizobium/Agrobacterium group</taxon>
        <taxon>Rhizobium</taxon>
    </lineage>
</organism>
<feature type="signal peptide" evidence="2">
    <location>
        <begin position="1"/>
        <end position="21"/>
    </location>
</feature>
<reference evidence="3 4" key="1">
    <citation type="submission" date="2016-08" db="EMBL/GenBank/DDBJ databases">
        <authorList>
            <person name="Seilhamer J.J."/>
        </authorList>
    </citation>
    <scope>NUCLEOTIDE SEQUENCE [LARGE SCALE GENOMIC DNA]</scope>
    <source>
        <strain evidence="3 4">HBR26</strain>
    </source>
</reference>
<feature type="region of interest" description="Disordered" evidence="1">
    <location>
        <begin position="103"/>
        <end position="122"/>
    </location>
</feature>
<dbReference type="Proteomes" id="UP000198723">
    <property type="component" value="Unassembled WGS sequence"/>
</dbReference>
<name>A0A1C3YB52_9HYPH</name>
<evidence type="ECO:0000313" key="3">
    <source>
        <dbReference type="EMBL" id="SCB61721.1"/>
    </source>
</evidence>
<evidence type="ECO:0008006" key="5">
    <source>
        <dbReference type="Google" id="ProtNLM"/>
    </source>
</evidence>
<keyword evidence="2" id="KW-0732">Signal</keyword>
<dbReference type="AlphaFoldDB" id="A0A1C3YB52"/>
<dbReference type="RefSeq" id="WP_092754314.1">
    <property type="nucleotide sequence ID" value="NZ_FMAJ01000022.1"/>
</dbReference>
<evidence type="ECO:0000313" key="4">
    <source>
        <dbReference type="Proteomes" id="UP000198723"/>
    </source>
</evidence>
<sequence length="122" mass="13113">MSGLLRLICAIALMMVGFAHKPPPPVALQVQLAAYVLPDGQFPTFCLNDNAAQPEKGTVHDYGCEACRLAGSIMVPEPPSVGAQAMVFATIARTIERQFQLQRAPYPPNSRPRAPPSPVIFA</sequence>